<evidence type="ECO:0000313" key="4">
    <source>
        <dbReference type="EMBL" id="KAB7460598.1"/>
    </source>
</evidence>
<dbReference type="EMBL" id="WDPD01000005">
    <property type="protein sequence ID" value="KAB7460598.1"/>
    <property type="molecule type" value="Genomic_DNA"/>
</dbReference>
<evidence type="ECO:0000313" key="5">
    <source>
        <dbReference type="EMBL" id="VYS93572.1"/>
    </source>
</evidence>
<keyword evidence="1" id="KW-0812">Transmembrane</keyword>
<feature type="domain" description="SpaA-like prealbumin fold" evidence="3">
    <location>
        <begin position="387"/>
        <end position="496"/>
    </location>
</feature>
<dbReference type="PROSITE" id="PS51318">
    <property type="entry name" value="TAT"/>
    <property type="match status" value="1"/>
</dbReference>
<dbReference type="RefSeq" id="WP_051404744.1">
    <property type="nucleotide sequence ID" value="NZ_CACRSP010000003.1"/>
</dbReference>
<dbReference type="NCBIfam" id="TIGR04226">
    <property type="entry name" value="RrgB_K2N_iso_D2"/>
    <property type="match status" value="1"/>
</dbReference>
<gene>
    <name evidence="5" type="ORF">BDLFYP24_01548</name>
    <name evidence="4" type="ORF">GBB04_05895</name>
</gene>
<dbReference type="InterPro" id="IPR041033">
    <property type="entry name" value="SpaA_PFL_dom_1"/>
</dbReference>
<sequence length="556" mass="58984">MTSRTTRRRWAGLAMATLAAMILQPAAQATPQLADLKVKQSMSVQAGTQVSLKGKTLTAIPLASYTAANVTDGKMVGYDLTTIPALRDAIASAAKDIGATQKDLNVNGTLDPMVWVVRTLTDANTHPWGGRLRDFCDSLAKQDAFKQQQGTKFTQLNAAGDAISTGAVLTPGIYAVVDRTPATVEQQSESASIMMMNGTGVSGADQLITADGSTVELGQVIYKLSEVETPDKRVKEGDAWKEGATEAIGKNLTYRITQKIPNWTGYEHYYLALNDTFGKGIDYAGLQSITVDGKSLPTDFYHETIASNTVSWLFGDAQGDVLVSDASKQALPVGATIVVTYTARLNGDAAIAPQCNPNSISLEYSHNPNSWNDHNDVPGNEVNVCTGAVNLKKVDSDGKDLSGAEFTIAEGANGGEPLKLIRIDDGTYRLATDKDEAKLTTTTILAGNVSIRGLNGEYTISEKKAPEGFSSLMLPSAVINVHVNQQQGTYGVEVKSDPNKLIKLDGTQTVTVTNVRSIVQMPLTGAAGLTAILLLAAALLSGGLALLRITRESADR</sequence>
<dbReference type="InterPro" id="IPR013783">
    <property type="entry name" value="Ig-like_fold"/>
</dbReference>
<dbReference type="Pfam" id="PF17802">
    <property type="entry name" value="SpaA"/>
    <property type="match status" value="1"/>
</dbReference>
<keyword evidence="1" id="KW-0472">Membrane</keyword>
<dbReference type="AlphaFoldDB" id="A0A6N2SKI8"/>
<dbReference type="GO" id="GO:0005975">
    <property type="term" value="P:carbohydrate metabolic process"/>
    <property type="evidence" value="ECO:0007669"/>
    <property type="project" value="UniProtKB-ARBA"/>
</dbReference>
<dbReference type="InterPro" id="IPR026466">
    <property type="entry name" value="Fim_isopep_form_D2_dom"/>
</dbReference>
<dbReference type="EMBL" id="CACRSP010000003">
    <property type="protein sequence ID" value="VYS93572.1"/>
    <property type="molecule type" value="Genomic_DNA"/>
</dbReference>
<feature type="chain" id="PRO_5036390062" evidence="2">
    <location>
        <begin position="30"/>
        <end position="556"/>
    </location>
</feature>
<reference evidence="4 6" key="1">
    <citation type="journal article" date="2019" name="Nat. Med.">
        <title>A library of human gut bacterial isolates paired with longitudinal multiomics data enables mechanistic microbiome research.</title>
        <authorList>
            <person name="Poyet M."/>
            <person name="Groussin M."/>
            <person name="Gibbons S.M."/>
            <person name="Avila-Pacheco J."/>
            <person name="Jiang X."/>
            <person name="Kearney S.M."/>
            <person name="Perrotta A.R."/>
            <person name="Berdy B."/>
            <person name="Zhao S."/>
            <person name="Lieberman T.D."/>
            <person name="Swanson P.K."/>
            <person name="Smith M."/>
            <person name="Roesemann S."/>
            <person name="Alexander J.E."/>
            <person name="Rich S.A."/>
            <person name="Livny J."/>
            <person name="Vlamakis H."/>
            <person name="Clish C."/>
            <person name="Bullock K."/>
            <person name="Deik A."/>
            <person name="Scott J."/>
            <person name="Pierce K.A."/>
            <person name="Xavier R.J."/>
            <person name="Alm E.J."/>
        </authorList>
    </citation>
    <scope>NUCLEOTIDE SEQUENCE [LARGE SCALE GENOMIC DNA]</scope>
    <source>
        <strain evidence="4 6">BIOML-A2</strain>
    </source>
</reference>
<keyword evidence="2" id="KW-0732">Signal</keyword>
<keyword evidence="1" id="KW-1133">Transmembrane helix</keyword>
<evidence type="ECO:0000256" key="1">
    <source>
        <dbReference type="SAM" id="Phobius"/>
    </source>
</evidence>
<organism evidence="5">
    <name type="scientific">Bifidobacterium dentium</name>
    <dbReference type="NCBI Taxonomy" id="1689"/>
    <lineage>
        <taxon>Bacteria</taxon>
        <taxon>Bacillati</taxon>
        <taxon>Actinomycetota</taxon>
        <taxon>Actinomycetes</taxon>
        <taxon>Bifidobacteriales</taxon>
        <taxon>Bifidobacteriaceae</taxon>
        <taxon>Bifidobacterium</taxon>
    </lineage>
</organism>
<feature type="transmembrane region" description="Helical" evidence="1">
    <location>
        <begin position="526"/>
        <end position="547"/>
    </location>
</feature>
<dbReference type="InterPro" id="IPR006311">
    <property type="entry name" value="TAT_signal"/>
</dbReference>
<evidence type="ECO:0000313" key="6">
    <source>
        <dbReference type="Proteomes" id="UP000429211"/>
    </source>
</evidence>
<dbReference type="Gene3D" id="2.60.40.740">
    <property type="match status" value="1"/>
</dbReference>
<dbReference type="Proteomes" id="UP000429211">
    <property type="component" value="Unassembled WGS sequence"/>
</dbReference>
<name>A0A6N2SKI8_9BIFI</name>
<protein>
    <submittedName>
        <fullName evidence="4">Isopeptide-forming domain-containing fimbrial protein</fullName>
    </submittedName>
</protein>
<evidence type="ECO:0000256" key="2">
    <source>
        <dbReference type="SAM" id="SignalP"/>
    </source>
</evidence>
<dbReference type="Gene3D" id="2.60.40.10">
    <property type="entry name" value="Immunoglobulins"/>
    <property type="match status" value="1"/>
</dbReference>
<accession>A0A6N2SKI8</accession>
<evidence type="ECO:0000259" key="3">
    <source>
        <dbReference type="Pfam" id="PF17802"/>
    </source>
</evidence>
<feature type="signal peptide" evidence="2">
    <location>
        <begin position="1"/>
        <end position="29"/>
    </location>
</feature>
<reference evidence="5" key="2">
    <citation type="submission" date="2019-11" db="EMBL/GenBank/DDBJ databases">
        <authorList>
            <person name="Feng L."/>
        </authorList>
    </citation>
    <scope>NUCLEOTIDE SEQUENCE</scope>
    <source>
        <strain evidence="5">BdentiumLFYP24</strain>
    </source>
</reference>
<proteinExistence type="predicted"/>